<evidence type="ECO:0000313" key="3">
    <source>
        <dbReference type="Proteomes" id="UP000284178"/>
    </source>
</evidence>
<evidence type="ECO:0008006" key="4">
    <source>
        <dbReference type="Google" id="ProtNLM"/>
    </source>
</evidence>
<comment type="caution">
    <text evidence="2">The sequence shown here is derived from an EMBL/GenBank/DDBJ whole genome shotgun (WGS) entry which is preliminary data.</text>
</comment>
<sequence>MKKKIIRSLAFMGLAALFAGCQTTSTSPSSLSLSPHAISEDTQSLLHLMPQGDSTFFFDLHLNETVDGLEVQSWTLTADHQWQEEAGGGTSGMLEHDDKILMIQVLTDQSRFAWSCDGVSSPNVPIGEDGAYFTSDWGARGTDRLDKTVDVQLNQPVPLLLILEKDGGHDGQLSMEVNDLMQSLEHPELVDADRALLITVKLR</sequence>
<dbReference type="Proteomes" id="UP000284178">
    <property type="component" value="Unassembled WGS sequence"/>
</dbReference>
<evidence type="ECO:0000256" key="1">
    <source>
        <dbReference type="SAM" id="SignalP"/>
    </source>
</evidence>
<keyword evidence="3" id="KW-1185">Reference proteome</keyword>
<reference evidence="2 3" key="1">
    <citation type="submission" date="2018-08" db="EMBL/GenBank/DDBJ databases">
        <title>A genome reference for cultivated species of the human gut microbiota.</title>
        <authorList>
            <person name="Zou Y."/>
            <person name="Xue W."/>
            <person name="Luo G."/>
        </authorList>
    </citation>
    <scope>NUCLEOTIDE SEQUENCE [LARGE SCALE GENOMIC DNA]</scope>
    <source>
        <strain evidence="2 3">AF24-29</strain>
    </source>
</reference>
<dbReference type="PROSITE" id="PS51257">
    <property type="entry name" value="PROKAR_LIPOPROTEIN"/>
    <property type="match status" value="1"/>
</dbReference>
<feature type="chain" id="PRO_5039326582" description="Lipoprotein" evidence="1">
    <location>
        <begin position="20"/>
        <end position="203"/>
    </location>
</feature>
<dbReference type="GeneID" id="83015779"/>
<organism evidence="2 3">
    <name type="scientific">Holdemania filiformis</name>
    <dbReference type="NCBI Taxonomy" id="61171"/>
    <lineage>
        <taxon>Bacteria</taxon>
        <taxon>Bacillati</taxon>
        <taxon>Bacillota</taxon>
        <taxon>Erysipelotrichia</taxon>
        <taxon>Erysipelotrichales</taxon>
        <taxon>Erysipelotrichaceae</taxon>
        <taxon>Holdemania</taxon>
    </lineage>
</organism>
<name>A0A412FZI4_9FIRM</name>
<gene>
    <name evidence="2" type="ORF">DWY25_10245</name>
</gene>
<evidence type="ECO:0000313" key="2">
    <source>
        <dbReference type="EMBL" id="RGR73595.1"/>
    </source>
</evidence>
<dbReference type="EMBL" id="QRUP01000011">
    <property type="protein sequence ID" value="RGR73595.1"/>
    <property type="molecule type" value="Genomic_DNA"/>
</dbReference>
<dbReference type="AlphaFoldDB" id="A0A412FZI4"/>
<feature type="signal peptide" evidence="1">
    <location>
        <begin position="1"/>
        <end position="19"/>
    </location>
</feature>
<keyword evidence="1" id="KW-0732">Signal</keyword>
<proteinExistence type="predicted"/>
<accession>A0A412FZI4</accession>
<protein>
    <recommendedName>
        <fullName evidence="4">Lipoprotein</fullName>
    </recommendedName>
</protein>
<dbReference type="RefSeq" id="WP_117895146.1">
    <property type="nucleotide sequence ID" value="NZ_CABJCV010000011.1"/>
</dbReference>